<protein>
    <submittedName>
        <fullName evidence="2">Uncharacterized protein</fullName>
    </submittedName>
</protein>
<organism evidence="2 3">
    <name type="scientific">Henosepilachna vigintioctopunctata</name>
    <dbReference type="NCBI Taxonomy" id="420089"/>
    <lineage>
        <taxon>Eukaryota</taxon>
        <taxon>Metazoa</taxon>
        <taxon>Ecdysozoa</taxon>
        <taxon>Arthropoda</taxon>
        <taxon>Hexapoda</taxon>
        <taxon>Insecta</taxon>
        <taxon>Pterygota</taxon>
        <taxon>Neoptera</taxon>
        <taxon>Endopterygota</taxon>
        <taxon>Coleoptera</taxon>
        <taxon>Polyphaga</taxon>
        <taxon>Cucujiformia</taxon>
        <taxon>Coccinelloidea</taxon>
        <taxon>Coccinellidae</taxon>
        <taxon>Epilachninae</taxon>
        <taxon>Epilachnini</taxon>
        <taxon>Henosepilachna</taxon>
    </lineage>
</organism>
<gene>
    <name evidence="2" type="ORF">WA026_023454</name>
</gene>
<reference evidence="2 3" key="1">
    <citation type="submission" date="2023-03" db="EMBL/GenBank/DDBJ databases">
        <title>Genome insight into feeding habits of ladybird beetles.</title>
        <authorList>
            <person name="Li H.-S."/>
            <person name="Huang Y.-H."/>
            <person name="Pang H."/>
        </authorList>
    </citation>
    <scope>NUCLEOTIDE SEQUENCE [LARGE SCALE GENOMIC DNA]</scope>
    <source>
        <strain evidence="2">SYSU_2023b</strain>
        <tissue evidence="2">Whole body</tissue>
    </source>
</reference>
<dbReference type="AlphaFoldDB" id="A0AAW1VIX5"/>
<name>A0AAW1VIX5_9CUCU</name>
<comment type="caution">
    <text evidence="2">The sequence shown here is derived from an EMBL/GenBank/DDBJ whole genome shotgun (WGS) entry which is preliminary data.</text>
</comment>
<accession>A0AAW1VIX5</accession>
<evidence type="ECO:0000313" key="2">
    <source>
        <dbReference type="EMBL" id="KAK9893058.1"/>
    </source>
</evidence>
<keyword evidence="3" id="KW-1185">Reference proteome</keyword>
<sequence>MAIFCSRNSLLGTVVTSFMPRKRLRKSEKEKGLKAMQVKKNLTELKGNSKGKPNPKKRNISEYSSNEEDYFCLV</sequence>
<proteinExistence type="predicted"/>
<dbReference type="Proteomes" id="UP001431783">
    <property type="component" value="Unassembled WGS sequence"/>
</dbReference>
<evidence type="ECO:0000256" key="1">
    <source>
        <dbReference type="SAM" id="MobiDB-lite"/>
    </source>
</evidence>
<feature type="region of interest" description="Disordered" evidence="1">
    <location>
        <begin position="25"/>
        <end position="68"/>
    </location>
</feature>
<dbReference type="EMBL" id="JARQZJ010000145">
    <property type="protein sequence ID" value="KAK9893058.1"/>
    <property type="molecule type" value="Genomic_DNA"/>
</dbReference>
<evidence type="ECO:0000313" key="3">
    <source>
        <dbReference type="Proteomes" id="UP001431783"/>
    </source>
</evidence>